<feature type="transmembrane region" description="Helical" evidence="4">
    <location>
        <begin position="305"/>
        <end position="323"/>
    </location>
</feature>
<dbReference type="AlphaFoldDB" id="A0AAE9ZY11"/>
<evidence type="ECO:0000256" key="4">
    <source>
        <dbReference type="SAM" id="Phobius"/>
    </source>
</evidence>
<evidence type="ECO:0000256" key="1">
    <source>
        <dbReference type="ARBA" id="ARBA00022692"/>
    </source>
</evidence>
<feature type="transmembrane region" description="Helical" evidence="4">
    <location>
        <begin position="329"/>
        <end position="352"/>
    </location>
</feature>
<dbReference type="InterPro" id="IPR052528">
    <property type="entry name" value="Sugar_transport-like"/>
</dbReference>
<dbReference type="PROSITE" id="PS50850">
    <property type="entry name" value="MFS"/>
    <property type="match status" value="1"/>
</dbReference>
<accession>A0AAE9ZY11</accession>
<dbReference type="InterPro" id="IPR020846">
    <property type="entry name" value="MFS_dom"/>
</dbReference>
<dbReference type="InterPro" id="IPR036259">
    <property type="entry name" value="MFS_trans_sf"/>
</dbReference>
<evidence type="ECO:0000313" key="7">
    <source>
        <dbReference type="Proteomes" id="UP001218638"/>
    </source>
</evidence>
<dbReference type="EMBL" id="CP119075">
    <property type="protein sequence ID" value="WED65264.1"/>
    <property type="molecule type" value="Genomic_DNA"/>
</dbReference>
<feature type="transmembrane region" description="Helical" evidence="4">
    <location>
        <begin position="30"/>
        <end position="50"/>
    </location>
</feature>
<keyword evidence="3 4" id="KW-0472">Membrane</keyword>
<dbReference type="Gene3D" id="1.20.1250.20">
    <property type="entry name" value="MFS general substrate transporter like domains"/>
    <property type="match status" value="1"/>
</dbReference>
<reference evidence="6" key="1">
    <citation type="submission" date="2023-03" db="EMBL/GenBank/DDBJ databases">
        <title>Lomoglobus Profundus gen. nov., sp. nov., a novel member of the phylum Verrucomicrobia, isolated from deep-marine sediment of South China Sea.</title>
        <authorList>
            <person name="Ahmad T."/>
            <person name="Ishaq S.E."/>
            <person name="Wang F."/>
        </authorList>
    </citation>
    <scope>NUCLEOTIDE SEQUENCE</scope>
    <source>
        <strain evidence="6">LMO-M01</strain>
    </source>
</reference>
<dbReference type="RefSeq" id="WP_330927622.1">
    <property type="nucleotide sequence ID" value="NZ_CP119075.1"/>
</dbReference>
<keyword evidence="2 4" id="KW-1133">Transmembrane helix</keyword>
<name>A0AAE9ZY11_9BACT</name>
<feature type="transmembrane region" description="Helical" evidence="4">
    <location>
        <begin position="62"/>
        <end position="80"/>
    </location>
</feature>
<dbReference type="SUPFAM" id="SSF103473">
    <property type="entry name" value="MFS general substrate transporter"/>
    <property type="match status" value="1"/>
</dbReference>
<feature type="transmembrane region" description="Helical" evidence="4">
    <location>
        <begin position="92"/>
        <end position="113"/>
    </location>
</feature>
<evidence type="ECO:0000313" key="6">
    <source>
        <dbReference type="EMBL" id="WED65264.1"/>
    </source>
</evidence>
<dbReference type="Proteomes" id="UP001218638">
    <property type="component" value="Chromosome"/>
</dbReference>
<feature type="transmembrane region" description="Helical" evidence="4">
    <location>
        <begin position="271"/>
        <end position="293"/>
    </location>
</feature>
<feature type="transmembrane region" description="Helical" evidence="4">
    <location>
        <begin position="125"/>
        <end position="147"/>
    </location>
</feature>
<dbReference type="Pfam" id="PF07690">
    <property type="entry name" value="MFS_1"/>
    <property type="match status" value="1"/>
</dbReference>
<proteinExistence type="predicted"/>
<dbReference type="PANTHER" id="PTHR23526">
    <property type="entry name" value="INTEGRAL MEMBRANE TRANSPORT PROTEIN-RELATED"/>
    <property type="match status" value="1"/>
</dbReference>
<evidence type="ECO:0000256" key="2">
    <source>
        <dbReference type="ARBA" id="ARBA00022989"/>
    </source>
</evidence>
<gene>
    <name evidence="6" type="ORF">PXH66_00155</name>
</gene>
<dbReference type="InterPro" id="IPR011701">
    <property type="entry name" value="MFS"/>
</dbReference>
<feature type="transmembrane region" description="Helical" evidence="4">
    <location>
        <begin position="400"/>
        <end position="420"/>
    </location>
</feature>
<feature type="transmembrane region" description="Helical" evidence="4">
    <location>
        <begin position="239"/>
        <end position="259"/>
    </location>
</feature>
<evidence type="ECO:0000259" key="5">
    <source>
        <dbReference type="PROSITE" id="PS50850"/>
    </source>
</evidence>
<evidence type="ECO:0000256" key="3">
    <source>
        <dbReference type="ARBA" id="ARBA00023136"/>
    </source>
</evidence>
<dbReference type="PANTHER" id="PTHR23526:SF2">
    <property type="entry name" value="MAJOR FACILITATOR SUPERFAMILY (MFS) PROFILE DOMAIN-CONTAINING PROTEIN"/>
    <property type="match status" value="1"/>
</dbReference>
<keyword evidence="1 4" id="KW-0812">Transmembrane</keyword>
<feature type="domain" description="Major facilitator superfamily (MFS) profile" evidence="5">
    <location>
        <begin position="191"/>
        <end position="469"/>
    </location>
</feature>
<dbReference type="KEGG" id="slom:PXH66_00155"/>
<organism evidence="6 7">
    <name type="scientific">Synoicihabitans lomoniglobus</name>
    <dbReference type="NCBI Taxonomy" id="2909285"/>
    <lineage>
        <taxon>Bacteria</taxon>
        <taxon>Pseudomonadati</taxon>
        <taxon>Verrucomicrobiota</taxon>
        <taxon>Opitutia</taxon>
        <taxon>Opitutales</taxon>
        <taxon>Opitutaceae</taxon>
        <taxon>Synoicihabitans</taxon>
    </lineage>
</organism>
<dbReference type="GO" id="GO:0022857">
    <property type="term" value="F:transmembrane transporter activity"/>
    <property type="evidence" value="ECO:0007669"/>
    <property type="project" value="InterPro"/>
</dbReference>
<feature type="transmembrane region" description="Helical" evidence="4">
    <location>
        <begin position="364"/>
        <end position="388"/>
    </location>
</feature>
<protein>
    <submittedName>
        <fullName evidence="6">MFS transporter</fullName>
    </submittedName>
</protein>
<feature type="transmembrane region" description="Helical" evidence="4">
    <location>
        <begin position="190"/>
        <end position="209"/>
    </location>
</feature>
<keyword evidence="7" id="KW-1185">Reference proteome</keyword>
<sequence length="469" mass="50829">MTTDTASTFTHPSARRDMVRRSMRMSSWEAVFAMPLVYTGQPANLVLATLLAEGMQLAPGPYGFIVSLPFWCNMLQLFVTPVLGRWFSMRQVFVSAIWCHIACWAGLAGTLLIAPEWAVAHAVPLAGAFVGTAGLVAAVMGVSWTAYMQSWVPEPLRGVYFARRNRLAQISNFTFLLLAGLVLMTPRLDVIAGLILFACLTRAISAVMAHRTPAAGDAVAAEPVSWLAQWQRLRTNRPYWRSIIFVAAWGAVLNGYGAFQPVFMLDELTDNAGLASIPLALSLLFGALALPAWGKLLDRFGARPVLVCAVALWALVGTPWAFVTRDTQWLLYVVWALTGAVNAGIVIGQLNLLMKLVPAESKALAVGLNIAAASVGTAIAPILTGQLLEHLFARGWTGLQAYHAFFMTMPVLAIGVLVLLRRVQEPRSAPVEHVLGALRNFRTLGAALGLGFISQSLFTPRGKGKRSEY</sequence>
<feature type="transmembrane region" description="Helical" evidence="4">
    <location>
        <begin position="167"/>
        <end position="184"/>
    </location>
</feature>